<dbReference type="RefSeq" id="WP_159057248.1">
    <property type="nucleotide sequence ID" value="NZ_CP108038.1"/>
</dbReference>
<name>A0ABZ1R7H7_9ACTN</name>
<keyword evidence="1" id="KW-0805">Transcription regulation</keyword>
<dbReference type="Pfam" id="PF00440">
    <property type="entry name" value="TetR_N"/>
    <property type="match status" value="1"/>
</dbReference>
<sequence length="196" mass="21464">MSEETFGPQQRAAATKRRRTISKTVSAAALLFDTHGWYGVTLDDIAKEAGVSAATISTYFPTKQIVALAAYTPLLQPIVKQVESNDRAANVALREFVYELAEVATQCPTLAISLLPASRDITRADDETRLTSEEVVLVDFDQLAELLGRLLANYRGRSDDHTEVAELYLSGLLSWVLKHPDRTGEDAATLALSQLL</sequence>
<dbReference type="EMBL" id="CP108038">
    <property type="protein sequence ID" value="WUN90941.1"/>
    <property type="molecule type" value="Genomic_DNA"/>
</dbReference>
<evidence type="ECO:0000259" key="5">
    <source>
        <dbReference type="PROSITE" id="PS50977"/>
    </source>
</evidence>
<protein>
    <submittedName>
        <fullName evidence="6">TetR/AcrR family transcriptional regulator</fullName>
    </submittedName>
</protein>
<accession>A0ABZ1R7H7</accession>
<reference evidence="6" key="1">
    <citation type="submission" date="2022-10" db="EMBL/GenBank/DDBJ databases">
        <title>The complete genomes of actinobacterial strains from the NBC collection.</title>
        <authorList>
            <person name="Joergensen T.S."/>
            <person name="Alvarez Arevalo M."/>
            <person name="Sterndorff E.B."/>
            <person name="Faurdal D."/>
            <person name="Vuksanovic O."/>
            <person name="Mourched A.-S."/>
            <person name="Charusanti P."/>
            <person name="Shaw S."/>
            <person name="Blin K."/>
            <person name="Weber T."/>
        </authorList>
    </citation>
    <scope>NUCLEOTIDE SEQUENCE</scope>
    <source>
        <strain evidence="6">NBC_00302</strain>
    </source>
</reference>
<dbReference type="InterPro" id="IPR050109">
    <property type="entry name" value="HTH-type_TetR-like_transc_reg"/>
</dbReference>
<dbReference type="Gene3D" id="1.10.357.10">
    <property type="entry name" value="Tetracycline Repressor, domain 2"/>
    <property type="match status" value="1"/>
</dbReference>
<keyword evidence="3" id="KW-0804">Transcription</keyword>
<evidence type="ECO:0000313" key="6">
    <source>
        <dbReference type="EMBL" id="WUN90941.1"/>
    </source>
</evidence>
<feature type="domain" description="HTH tetR-type" evidence="5">
    <location>
        <begin position="18"/>
        <end position="78"/>
    </location>
</feature>
<dbReference type="PANTHER" id="PTHR30055:SF234">
    <property type="entry name" value="HTH-TYPE TRANSCRIPTIONAL REGULATOR BETI"/>
    <property type="match status" value="1"/>
</dbReference>
<dbReference type="PANTHER" id="PTHR30055">
    <property type="entry name" value="HTH-TYPE TRANSCRIPTIONAL REGULATOR RUTR"/>
    <property type="match status" value="1"/>
</dbReference>
<dbReference type="InterPro" id="IPR001647">
    <property type="entry name" value="HTH_TetR"/>
</dbReference>
<dbReference type="SUPFAM" id="SSF46689">
    <property type="entry name" value="Homeodomain-like"/>
    <property type="match status" value="1"/>
</dbReference>
<gene>
    <name evidence="6" type="ORF">OHT53_34915</name>
</gene>
<evidence type="ECO:0000313" key="7">
    <source>
        <dbReference type="Proteomes" id="UP001432071"/>
    </source>
</evidence>
<dbReference type="InterPro" id="IPR009057">
    <property type="entry name" value="Homeodomain-like_sf"/>
</dbReference>
<keyword evidence="2 4" id="KW-0238">DNA-binding</keyword>
<organism evidence="6 7">
    <name type="scientific">Streptomyces bobili</name>
    <dbReference type="NCBI Taxonomy" id="67280"/>
    <lineage>
        <taxon>Bacteria</taxon>
        <taxon>Bacillati</taxon>
        <taxon>Actinomycetota</taxon>
        <taxon>Actinomycetes</taxon>
        <taxon>Kitasatosporales</taxon>
        <taxon>Streptomycetaceae</taxon>
        <taxon>Streptomyces</taxon>
    </lineage>
</organism>
<keyword evidence="7" id="KW-1185">Reference proteome</keyword>
<evidence type="ECO:0000256" key="4">
    <source>
        <dbReference type="PROSITE-ProRule" id="PRU00335"/>
    </source>
</evidence>
<dbReference type="GeneID" id="93766287"/>
<dbReference type="Proteomes" id="UP001432071">
    <property type="component" value="Chromosome"/>
</dbReference>
<proteinExistence type="predicted"/>
<dbReference type="PROSITE" id="PS50977">
    <property type="entry name" value="HTH_TETR_2"/>
    <property type="match status" value="1"/>
</dbReference>
<evidence type="ECO:0000256" key="2">
    <source>
        <dbReference type="ARBA" id="ARBA00023125"/>
    </source>
</evidence>
<evidence type="ECO:0000256" key="3">
    <source>
        <dbReference type="ARBA" id="ARBA00023163"/>
    </source>
</evidence>
<evidence type="ECO:0000256" key="1">
    <source>
        <dbReference type="ARBA" id="ARBA00023015"/>
    </source>
</evidence>
<feature type="DNA-binding region" description="H-T-H motif" evidence="4">
    <location>
        <begin position="41"/>
        <end position="60"/>
    </location>
</feature>